<evidence type="ECO:0000313" key="7">
    <source>
        <dbReference type="Proteomes" id="UP001497392"/>
    </source>
</evidence>
<keyword evidence="2" id="KW-0156">Chromatin regulator</keyword>
<comment type="similarity">
    <text evidence="1">Belongs to the EAF1 family.</text>
</comment>
<dbReference type="Pfam" id="PF07529">
    <property type="entry name" value="HSA"/>
    <property type="match status" value="1"/>
</dbReference>
<reference evidence="6 7" key="1">
    <citation type="submission" date="2024-06" db="EMBL/GenBank/DDBJ databases">
        <authorList>
            <person name="Kraege A."/>
            <person name="Thomma B."/>
        </authorList>
    </citation>
    <scope>NUCLEOTIDE SEQUENCE [LARGE SCALE GENOMIC DNA]</scope>
</reference>
<sequence>MGQSRRPGSGTPRDGHKAMNGIIAPPGAEFAGLPGSKIAAVKAEAIHGNLQAKSGTPPPQEQGAFACQMERHNSQHASAEARGKSPEETPEQQRKREDRLLEQAGAISALRSQLSLAFGRPYPEPARPKTQWDYLIEEMQWLHVDFAQERLWKRAAARTMAMGAAAAARKGSLKRTPAGDKMQAEISKATARESESKSKRERLSNARNATAHIADAPLSCLDLEGIVGPDTPPPRDSRSSLTYFTDETLQDKVERHLHDIVEADVIQRLQEEREWEQEVEDARRAQIESREAKRVKEEADEPAEPAVDDEELALSLRNKRRKKAGRLNTHIMDDFVEMDDSQDGADTPVGMRPGAGRRPTAMLRPLSGTSDRQMSDAEQRAQRKKRARRDFDDEDYEEPAQPRRVSARRQAAAEAQAQARKGMLRGQPSDKRKLNQKGIQRIDSMQFGGLRRGSGMAGSGQSMPWSDAEDRLLCAIVHEFGSNWFLVADVLSASCAMQGIYRSPTTCRYRFRNLTATHGQGVELEPSEEMALAAMQIDKQSARQLLNSSLPVPSDVLMGHQKALAQIATKAHQQRLHEEMRAGQAASMRTEPHPSFQNVMGATLAANKGQFMAPAQLAELAEAQMAAQAAQHAAVQQAAAQQAAAAQAAQAAALPPGAAMAGPPMSPAQLAQQPFAPPMSMGQPLANGTFPNPASALGPPNGPAPGTPGGDPLAQSAAAGQGMPPGAPGQQPPGIAQLPAQPGTPGAMPPGTAGLPAGVPQMPPASGVMPPQHQQQGSQAQLPMGSHAGLPGSPAQLQAPGGPAGLAAQQLRPPQMLQGQPVSQAQQQAAQQRSNAQVAQLQSILAQNQMPDGRVLTDDIRNSIIARLTQAQRAPQRGMQQGLQMTPAALQAAQNAARLHQQQQGGTAQGGPRGLPGMLAGMTPNMAMRPHMGGFPSTPNGMPQMPQVRPQQPGLPSQMMPPGMTPPQMSPGGLPNLPGLLAAQTGAGARPPGSAT</sequence>
<feature type="compositionally biased region" description="Low complexity" evidence="3">
    <location>
        <begin position="791"/>
        <end position="807"/>
    </location>
</feature>
<organism evidence="6 7">
    <name type="scientific">Coccomyxa viridis</name>
    <dbReference type="NCBI Taxonomy" id="1274662"/>
    <lineage>
        <taxon>Eukaryota</taxon>
        <taxon>Viridiplantae</taxon>
        <taxon>Chlorophyta</taxon>
        <taxon>core chlorophytes</taxon>
        <taxon>Trebouxiophyceae</taxon>
        <taxon>Trebouxiophyceae incertae sedis</taxon>
        <taxon>Coccomyxaceae</taxon>
        <taxon>Coccomyxa</taxon>
    </lineage>
</organism>
<evidence type="ECO:0000256" key="1">
    <source>
        <dbReference type="ARBA" id="ARBA00008913"/>
    </source>
</evidence>
<feature type="compositionally biased region" description="Low complexity" evidence="3">
    <location>
        <begin position="970"/>
        <end position="981"/>
    </location>
</feature>
<comment type="caution">
    <text evidence="6">The sequence shown here is derived from an EMBL/GenBank/DDBJ whole genome shotgun (WGS) entry which is preliminary data.</text>
</comment>
<dbReference type="InterPro" id="IPR044798">
    <property type="entry name" value="EAF1A/B"/>
</dbReference>
<feature type="domain" description="Myb-like" evidence="4">
    <location>
        <begin position="464"/>
        <end position="515"/>
    </location>
</feature>
<dbReference type="PANTHER" id="PTHR46774:SF3">
    <property type="entry name" value="CHROMATIN MODIFICATION-RELATED PROTEIN EAF1 A-RELATED"/>
    <property type="match status" value="1"/>
</dbReference>
<feature type="region of interest" description="Disordered" evidence="3">
    <location>
        <begin position="656"/>
        <end position="807"/>
    </location>
</feature>
<feature type="region of interest" description="Disordered" evidence="3">
    <location>
        <begin position="284"/>
        <end position="311"/>
    </location>
</feature>
<accession>A0ABP1G306</accession>
<feature type="compositionally biased region" description="Low complexity" evidence="3">
    <location>
        <begin position="656"/>
        <end position="674"/>
    </location>
</feature>
<name>A0ABP1G306_9CHLO</name>
<dbReference type="InterPro" id="IPR014012">
    <property type="entry name" value="HSA_dom"/>
</dbReference>
<feature type="compositionally biased region" description="Basic and acidic residues" evidence="3">
    <location>
        <begin position="190"/>
        <end position="203"/>
    </location>
</feature>
<dbReference type="PANTHER" id="PTHR46774">
    <property type="entry name" value="CHROMATIN MODIFICATION-RELATED PROTEIN EAF1 A-RELATED"/>
    <property type="match status" value="1"/>
</dbReference>
<dbReference type="Proteomes" id="UP001497392">
    <property type="component" value="Unassembled WGS sequence"/>
</dbReference>
<feature type="compositionally biased region" description="Low complexity" evidence="3">
    <location>
        <begin position="772"/>
        <end position="781"/>
    </location>
</feature>
<dbReference type="SMART" id="SM00717">
    <property type="entry name" value="SANT"/>
    <property type="match status" value="1"/>
</dbReference>
<feature type="region of interest" description="Disordered" evidence="3">
    <location>
        <begin position="49"/>
        <end position="98"/>
    </location>
</feature>
<feature type="region of interest" description="Disordered" evidence="3">
    <location>
        <begin position="937"/>
        <end position="996"/>
    </location>
</feature>
<gene>
    <name evidence="6" type="primary">g7701</name>
    <name evidence="6" type="ORF">VP750_LOCUS6591</name>
</gene>
<keyword evidence="7" id="KW-1185">Reference proteome</keyword>
<feature type="region of interest" description="Disordered" evidence="3">
    <location>
        <begin position="167"/>
        <end position="203"/>
    </location>
</feature>
<feature type="compositionally biased region" description="Low complexity" evidence="3">
    <location>
        <begin position="710"/>
        <end position="724"/>
    </location>
</feature>
<evidence type="ECO:0000259" key="5">
    <source>
        <dbReference type="PROSITE" id="PS51204"/>
    </source>
</evidence>
<evidence type="ECO:0000313" key="6">
    <source>
        <dbReference type="EMBL" id="CAL5224932.1"/>
    </source>
</evidence>
<dbReference type="PROSITE" id="PS50090">
    <property type="entry name" value="MYB_LIKE"/>
    <property type="match status" value="1"/>
</dbReference>
<dbReference type="SUPFAM" id="SSF46689">
    <property type="entry name" value="Homeodomain-like"/>
    <property type="match status" value="1"/>
</dbReference>
<proteinExistence type="inferred from homology"/>
<protein>
    <submittedName>
        <fullName evidence="6">G7701 protein</fullName>
    </submittedName>
</protein>
<feature type="region of interest" description="Disordered" evidence="3">
    <location>
        <begin position="1"/>
        <end position="30"/>
    </location>
</feature>
<dbReference type="Gene3D" id="1.10.10.60">
    <property type="entry name" value="Homeodomain-like"/>
    <property type="match status" value="1"/>
</dbReference>
<feature type="compositionally biased region" description="Low complexity" evidence="3">
    <location>
        <begin position="732"/>
        <end position="758"/>
    </location>
</feature>
<dbReference type="InterPro" id="IPR009057">
    <property type="entry name" value="Homeodomain-like_sf"/>
</dbReference>
<feature type="domain" description="HSA" evidence="5">
    <location>
        <begin position="119"/>
        <end position="205"/>
    </location>
</feature>
<evidence type="ECO:0000256" key="3">
    <source>
        <dbReference type="SAM" id="MobiDB-lite"/>
    </source>
</evidence>
<evidence type="ECO:0000259" key="4">
    <source>
        <dbReference type="PROSITE" id="PS50090"/>
    </source>
</evidence>
<dbReference type="PROSITE" id="PS51204">
    <property type="entry name" value="HSA"/>
    <property type="match status" value="1"/>
</dbReference>
<dbReference type="CDD" id="cd00167">
    <property type="entry name" value="SANT"/>
    <property type="match status" value="1"/>
</dbReference>
<feature type="compositionally biased region" description="Low complexity" evidence="3">
    <location>
        <begin position="402"/>
        <end position="420"/>
    </location>
</feature>
<dbReference type="InterPro" id="IPR001005">
    <property type="entry name" value="SANT/Myb"/>
</dbReference>
<feature type="compositionally biased region" description="Acidic residues" evidence="3">
    <location>
        <begin position="298"/>
        <end position="311"/>
    </location>
</feature>
<feature type="region of interest" description="Disordered" evidence="3">
    <location>
        <begin position="338"/>
        <end position="433"/>
    </location>
</feature>
<feature type="compositionally biased region" description="Basic and acidic residues" evidence="3">
    <location>
        <begin position="69"/>
        <end position="98"/>
    </location>
</feature>
<feature type="compositionally biased region" description="Low complexity" evidence="3">
    <location>
        <begin position="942"/>
        <end position="962"/>
    </location>
</feature>
<dbReference type="EMBL" id="CAXHTA020000011">
    <property type="protein sequence ID" value="CAL5224932.1"/>
    <property type="molecule type" value="Genomic_DNA"/>
</dbReference>
<dbReference type="Pfam" id="PF13921">
    <property type="entry name" value="Myb_DNA-bind_6"/>
    <property type="match status" value="1"/>
</dbReference>
<dbReference type="SMART" id="SM00573">
    <property type="entry name" value="HSA"/>
    <property type="match status" value="1"/>
</dbReference>
<feature type="compositionally biased region" description="Basic and acidic residues" evidence="3">
    <location>
        <begin position="284"/>
        <end position="297"/>
    </location>
</feature>
<evidence type="ECO:0000256" key="2">
    <source>
        <dbReference type="ARBA" id="ARBA00022853"/>
    </source>
</evidence>